<protein>
    <submittedName>
        <fullName evidence="1">Uncharacterized protein</fullName>
    </submittedName>
</protein>
<comment type="caution">
    <text evidence="1">The sequence shown here is derived from an EMBL/GenBank/DDBJ whole genome shotgun (WGS) entry which is preliminary data.</text>
</comment>
<reference evidence="1" key="1">
    <citation type="journal article" date="2015" name="Nature">
        <title>Complex archaea that bridge the gap between prokaryotes and eukaryotes.</title>
        <authorList>
            <person name="Spang A."/>
            <person name="Saw J.H."/>
            <person name="Jorgensen S.L."/>
            <person name="Zaremba-Niedzwiedzka K."/>
            <person name="Martijn J."/>
            <person name="Lind A.E."/>
            <person name="van Eijk R."/>
            <person name="Schleper C."/>
            <person name="Guy L."/>
            <person name="Ettema T.J."/>
        </authorList>
    </citation>
    <scope>NUCLEOTIDE SEQUENCE</scope>
</reference>
<proteinExistence type="predicted"/>
<sequence length="145" mass="16136">MDIPGVLEQLRGYNLSPMERVLAAHTGMVQLLLSLYFGEPVDVLLVAQTEENGNIRRETSLVLQSSRREACHAYSSIPLSINKPEVLDDIREGGLGLGQICVKHGIPEGRLIKVIMVTPQEITREYVIAAPGIVIREVFPRDLYE</sequence>
<accession>A0A0F9I7C6</accession>
<dbReference type="EMBL" id="LAZR01013122">
    <property type="protein sequence ID" value="KKM23447.1"/>
    <property type="molecule type" value="Genomic_DNA"/>
</dbReference>
<organism evidence="1">
    <name type="scientific">marine sediment metagenome</name>
    <dbReference type="NCBI Taxonomy" id="412755"/>
    <lineage>
        <taxon>unclassified sequences</taxon>
        <taxon>metagenomes</taxon>
        <taxon>ecological metagenomes</taxon>
    </lineage>
</organism>
<dbReference type="Gene3D" id="3.40.1410.10">
    <property type="entry name" value="Chorismate lyase-like"/>
    <property type="match status" value="1"/>
</dbReference>
<evidence type="ECO:0000313" key="1">
    <source>
        <dbReference type="EMBL" id="KKM23447.1"/>
    </source>
</evidence>
<dbReference type="InterPro" id="IPR028978">
    <property type="entry name" value="Chorismate_lyase_/UTRA_dom_sf"/>
</dbReference>
<dbReference type="AlphaFoldDB" id="A0A0F9I7C6"/>
<dbReference type="SUPFAM" id="SSF64288">
    <property type="entry name" value="Chorismate lyase-like"/>
    <property type="match status" value="1"/>
</dbReference>
<name>A0A0F9I7C6_9ZZZZ</name>
<gene>
    <name evidence="1" type="ORF">LCGC14_1615140</name>
</gene>